<gene>
    <name evidence="1" type="ORF">KAREZI_29</name>
</gene>
<reference evidence="1 2" key="1">
    <citation type="submission" date="2019-06" db="EMBL/GenBank/DDBJ databases">
        <authorList>
            <person name="Sanders K."/>
            <person name="Barth R."/>
            <person name="Bowles K."/>
            <person name="Glasgow G."/>
            <person name="Gloe M."/>
            <person name="Lewis H."/>
            <person name="McGough T."/>
            <person name="Nutbrown S."/>
            <person name="Romulus S."/>
            <person name="Sergiano J."/>
            <person name="Shin D."/>
            <person name="Suresh M."/>
            <person name="Johnson A."/>
            <person name="Temple L."/>
        </authorList>
    </citation>
    <scope>NUCLEOTIDE SEQUENCE [LARGE SCALE GENOMIC DNA]</scope>
</reference>
<evidence type="ECO:0000313" key="2">
    <source>
        <dbReference type="Proteomes" id="UP000317352"/>
    </source>
</evidence>
<organism evidence="1 2">
    <name type="scientific">Bacillus phage Karezi</name>
    <dbReference type="NCBI Taxonomy" id="2591398"/>
    <lineage>
        <taxon>Viruses</taxon>
        <taxon>Duplodnaviria</taxon>
        <taxon>Heunggongvirae</taxon>
        <taxon>Uroviricota</taxon>
        <taxon>Caudoviricetes</taxon>
        <taxon>Salasmaviridae</taxon>
        <taxon>Tatarstanvirinae</taxon>
        <taxon>Karezivirus</taxon>
        <taxon>Karezivirus karezi</taxon>
    </lineage>
</organism>
<evidence type="ECO:0000313" key="1">
    <source>
        <dbReference type="EMBL" id="QDH50349.1"/>
    </source>
</evidence>
<protein>
    <submittedName>
        <fullName evidence="1">Uncharacterized protein</fullName>
    </submittedName>
</protein>
<accession>A0A514AAR7</accession>
<dbReference type="Proteomes" id="UP000317352">
    <property type="component" value="Genome"/>
</dbReference>
<sequence>MGYKIKSYDFKKIPAYIEQEDLSLSITPHYDGGKLEKLEVFSVHARKPIIIEELSSGLFCVYEQHKNSKRHISIHKTYKGVLGRINVLIDRYCDEQSVDDRKRV</sequence>
<name>A0A514AAR7_9CAUD</name>
<dbReference type="EMBL" id="MN082625">
    <property type="protein sequence ID" value="QDH50349.1"/>
    <property type="molecule type" value="Genomic_DNA"/>
</dbReference>
<keyword evidence="2" id="KW-1185">Reference proteome</keyword>
<proteinExistence type="predicted"/>